<dbReference type="Gene3D" id="3.30.470.20">
    <property type="entry name" value="ATP-grasp fold, B domain"/>
    <property type="match status" value="1"/>
</dbReference>
<keyword evidence="4" id="KW-0658">Purine biosynthesis</keyword>
<comment type="cofactor">
    <cofactor evidence="2">
        <name>Mg(2+)</name>
        <dbReference type="ChEBI" id="CHEBI:18420"/>
    </cofactor>
</comment>
<evidence type="ECO:0000256" key="6">
    <source>
        <dbReference type="ARBA" id="ARBA00023211"/>
    </source>
</evidence>
<evidence type="ECO:0000259" key="9">
    <source>
        <dbReference type="PROSITE" id="PS50975"/>
    </source>
</evidence>
<dbReference type="InterPro" id="IPR054350">
    <property type="entry name" value="PurT/PurK_preATP-grasp"/>
</dbReference>
<evidence type="ECO:0000256" key="4">
    <source>
        <dbReference type="ARBA" id="ARBA00022755"/>
    </source>
</evidence>
<evidence type="ECO:0000256" key="1">
    <source>
        <dbReference type="ARBA" id="ARBA00001936"/>
    </source>
</evidence>
<evidence type="ECO:0000256" key="8">
    <source>
        <dbReference type="PROSITE-ProRule" id="PRU00409"/>
    </source>
</evidence>
<dbReference type="EMBL" id="PVTO01000008">
    <property type="protein sequence ID" value="PRY82890.1"/>
    <property type="molecule type" value="Genomic_DNA"/>
</dbReference>
<evidence type="ECO:0000256" key="5">
    <source>
        <dbReference type="ARBA" id="ARBA00022840"/>
    </source>
</evidence>
<dbReference type="Pfam" id="PF22660">
    <property type="entry name" value="RS_preATP-grasp-like"/>
    <property type="match status" value="1"/>
</dbReference>
<protein>
    <submittedName>
        <fullName evidence="10">5-(Carboxyamino)imidazole ribonucleotide synthase</fullName>
    </submittedName>
</protein>
<dbReference type="InterPro" id="IPR003135">
    <property type="entry name" value="ATP-grasp_carboxylate-amine"/>
</dbReference>
<dbReference type="Proteomes" id="UP000238205">
    <property type="component" value="Unassembled WGS sequence"/>
</dbReference>
<name>A0A2T0W880_9LACT</name>
<keyword evidence="3 8" id="KW-0547">Nucleotide-binding</keyword>
<dbReference type="InterPro" id="IPR011761">
    <property type="entry name" value="ATP-grasp"/>
</dbReference>
<accession>A0A2T0W880</accession>
<keyword evidence="11" id="KW-1185">Reference proteome</keyword>
<dbReference type="RefSeq" id="WP_106192651.1">
    <property type="nucleotide sequence ID" value="NZ_PVTO01000008.1"/>
</dbReference>
<feature type="domain" description="ATP-grasp" evidence="9">
    <location>
        <begin position="111"/>
        <end position="297"/>
    </location>
</feature>
<dbReference type="PROSITE" id="PS50975">
    <property type="entry name" value="ATP_GRASP"/>
    <property type="match status" value="1"/>
</dbReference>
<dbReference type="Gene3D" id="3.40.50.20">
    <property type="match status" value="1"/>
</dbReference>
<keyword evidence="6" id="KW-0464">Manganese</keyword>
<reference evidence="10 11" key="1">
    <citation type="submission" date="2018-03" db="EMBL/GenBank/DDBJ databases">
        <title>Genomic Encyclopedia of Archaeal and Bacterial Type Strains, Phase II (KMG-II): from individual species to whole genera.</title>
        <authorList>
            <person name="Goeker M."/>
        </authorList>
    </citation>
    <scope>NUCLEOTIDE SEQUENCE [LARGE SCALE GENOMIC DNA]</scope>
    <source>
        <strain evidence="10 11">DSM 13175</strain>
    </source>
</reference>
<dbReference type="GO" id="GO:0005524">
    <property type="term" value="F:ATP binding"/>
    <property type="evidence" value="ECO:0007669"/>
    <property type="project" value="UniProtKB-UniRule"/>
</dbReference>
<gene>
    <name evidence="10" type="ORF">CLV38_108100</name>
</gene>
<dbReference type="InterPro" id="IPR013815">
    <property type="entry name" value="ATP_grasp_subdomain_1"/>
</dbReference>
<comment type="pathway">
    <text evidence="7">Purine metabolism.</text>
</comment>
<evidence type="ECO:0000313" key="10">
    <source>
        <dbReference type="EMBL" id="PRY82890.1"/>
    </source>
</evidence>
<dbReference type="AlphaFoldDB" id="A0A2T0W880"/>
<dbReference type="GO" id="GO:0005829">
    <property type="term" value="C:cytosol"/>
    <property type="evidence" value="ECO:0007669"/>
    <property type="project" value="TreeGrafter"/>
</dbReference>
<dbReference type="GO" id="GO:0046872">
    <property type="term" value="F:metal ion binding"/>
    <property type="evidence" value="ECO:0007669"/>
    <property type="project" value="InterPro"/>
</dbReference>
<dbReference type="SUPFAM" id="SSF52440">
    <property type="entry name" value="PreATP-grasp domain"/>
    <property type="match status" value="1"/>
</dbReference>
<dbReference type="PANTHER" id="PTHR11609:SF5">
    <property type="entry name" value="PHOSPHORIBOSYLAMINOIMIDAZOLE CARBOXYLASE"/>
    <property type="match status" value="1"/>
</dbReference>
<dbReference type="Pfam" id="PF02222">
    <property type="entry name" value="ATP-grasp"/>
    <property type="match status" value="1"/>
</dbReference>
<dbReference type="InterPro" id="IPR016185">
    <property type="entry name" value="PreATP-grasp_dom_sf"/>
</dbReference>
<evidence type="ECO:0000256" key="3">
    <source>
        <dbReference type="ARBA" id="ARBA00022741"/>
    </source>
</evidence>
<comment type="caution">
    <text evidence="10">The sequence shown here is derived from an EMBL/GenBank/DDBJ whole genome shotgun (WGS) entry which is preliminary data.</text>
</comment>
<sequence length="372" mass="41482">MTNWIQPGHTIGIIGGGSVARLLAISAKKLGYAVGVIDPERNCPAATVVDWQITEEVNDSKVLMDFAMKCDVILYESETVHHDVIKKLQRTVPVPQGEEILTVSQDRVLQKAFLESVRVNIAPYATIVSISDIEEAIQGIGFPCVLKTNTTNERVKDHLVLHEEADIQKAKRLLSHGTCVLEAWIPSDKELCVGILKDKAGKIVTYPVNEMRFKENRLNQSIVPARISEDMKLEVERIGTAITEALNFVGVIAVELFSTESGALYVNEIIAHPHRSNHYTSDFPDLSQYDTHIKAVTGWPLTVKHQLPHTLITQILGSKHEQSAFTQAQMNPDWTFRFFENLASGSAREIGYVTLKTDDVSEAIRSLNEIFE</sequence>
<dbReference type="OrthoDB" id="9804625at2"/>
<proteinExistence type="predicted"/>
<dbReference type="GO" id="GO:0006164">
    <property type="term" value="P:purine nucleotide biosynthetic process"/>
    <property type="evidence" value="ECO:0007669"/>
    <property type="project" value="UniProtKB-KW"/>
</dbReference>
<dbReference type="Gene3D" id="3.30.1490.20">
    <property type="entry name" value="ATP-grasp fold, A domain"/>
    <property type="match status" value="1"/>
</dbReference>
<comment type="cofactor">
    <cofactor evidence="1">
        <name>Mn(2+)</name>
        <dbReference type="ChEBI" id="CHEBI:29035"/>
    </cofactor>
</comment>
<keyword evidence="5 8" id="KW-0067">ATP-binding</keyword>
<evidence type="ECO:0000313" key="11">
    <source>
        <dbReference type="Proteomes" id="UP000238205"/>
    </source>
</evidence>
<dbReference type="PANTHER" id="PTHR11609">
    <property type="entry name" value="PURINE BIOSYNTHESIS PROTEIN 6/7, PUR6/7"/>
    <property type="match status" value="1"/>
</dbReference>
<evidence type="ECO:0000256" key="2">
    <source>
        <dbReference type="ARBA" id="ARBA00001946"/>
    </source>
</evidence>
<organism evidence="10 11">
    <name type="scientific">Alkalibacterium olivapovliticus</name>
    <dbReference type="NCBI Taxonomy" id="99907"/>
    <lineage>
        <taxon>Bacteria</taxon>
        <taxon>Bacillati</taxon>
        <taxon>Bacillota</taxon>
        <taxon>Bacilli</taxon>
        <taxon>Lactobacillales</taxon>
        <taxon>Carnobacteriaceae</taxon>
        <taxon>Alkalibacterium</taxon>
    </lineage>
</organism>
<dbReference type="SUPFAM" id="SSF56059">
    <property type="entry name" value="Glutathione synthetase ATP-binding domain-like"/>
    <property type="match status" value="1"/>
</dbReference>
<evidence type="ECO:0000256" key="7">
    <source>
        <dbReference type="ARBA" id="ARBA00025704"/>
    </source>
</evidence>